<evidence type="ECO:0000313" key="2">
    <source>
        <dbReference type="EMBL" id="TGE28617.1"/>
    </source>
</evidence>
<feature type="compositionally biased region" description="Basic residues" evidence="1">
    <location>
        <begin position="31"/>
        <end position="47"/>
    </location>
</feature>
<dbReference type="Proteomes" id="UP000298471">
    <property type="component" value="Unassembled WGS sequence"/>
</dbReference>
<dbReference type="Pfam" id="PF11138">
    <property type="entry name" value="DUF2911"/>
    <property type="match status" value="1"/>
</dbReference>
<name>A0A4Z0QF05_9BACT</name>
<dbReference type="SUPFAM" id="SSF48452">
    <property type="entry name" value="TPR-like"/>
    <property type="match status" value="1"/>
</dbReference>
<feature type="compositionally biased region" description="Polar residues" evidence="1">
    <location>
        <begin position="16"/>
        <end position="30"/>
    </location>
</feature>
<keyword evidence="3" id="KW-1185">Reference proteome</keyword>
<sequence>MARRIIGGIGLGKNTAGLTQSGAPVQQPNVTRRKGKRPAAVRKRQRRAGPPFWGGQALGIRSAQRGQYACVVPLLRGMMPVQMMVRRAQPASCLTRRGGLGAEGAEEKRGEGHRGELRSKSTGGRFETKLFRQKMFGTLTFVASCPANPVFGTIVSVLGVPNWCQRRSCLLLPMISYRFFLPLACRLGVVLALSAGLSTARAQTTDSTKVTAPLPADNRKAPAPELPLPQASPRAMVLQTIGLTDVTVDYHTPSVRGRAIWGQLVPYGQIWRAGANENTILTFSEPVILNGQAVPAGKYSFYVLPKSDQDWELILNRVINHWGTEGYDARADQIRLPAVPESGPMHENLVYWFSEIKPGNGRLNLSWEKRTVSLLIETDVHAKALAGIQQVLAANPENWQLLAQAADYLVQNNIQAELALQYINESLRLKEAYTNTWIKARLMASKQDYGTAIVYGRRALKLGEKEDPNFKQQQPNMRITLTEWQSKAY</sequence>
<feature type="region of interest" description="Disordered" evidence="1">
    <location>
        <begin position="96"/>
        <end position="121"/>
    </location>
</feature>
<dbReference type="OrthoDB" id="195456at2"/>
<dbReference type="InterPro" id="IPR021314">
    <property type="entry name" value="DUF2911"/>
</dbReference>
<accession>A0A4Z0QF05</accession>
<feature type="region of interest" description="Disordered" evidence="1">
    <location>
        <begin position="16"/>
        <end position="53"/>
    </location>
</feature>
<dbReference type="InterPro" id="IPR011990">
    <property type="entry name" value="TPR-like_helical_dom_sf"/>
</dbReference>
<evidence type="ECO:0000256" key="1">
    <source>
        <dbReference type="SAM" id="MobiDB-lite"/>
    </source>
</evidence>
<gene>
    <name evidence="2" type="ORF">E5K02_03885</name>
</gene>
<evidence type="ECO:0000313" key="3">
    <source>
        <dbReference type="Proteomes" id="UP000298471"/>
    </source>
</evidence>
<dbReference type="AlphaFoldDB" id="A0A4Z0QF05"/>
<feature type="compositionally biased region" description="Basic and acidic residues" evidence="1">
    <location>
        <begin position="105"/>
        <end position="119"/>
    </location>
</feature>
<feature type="region of interest" description="Disordered" evidence="1">
    <location>
        <begin position="204"/>
        <end position="226"/>
    </location>
</feature>
<comment type="caution">
    <text evidence="2">The sequence shown here is derived from an EMBL/GenBank/DDBJ whole genome shotgun (WGS) entry which is preliminary data.</text>
</comment>
<organism evidence="2 3">
    <name type="scientific">Hymenobacter metallicola</name>
    <dbReference type="NCBI Taxonomy" id="2563114"/>
    <lineage>
        <taxon>Bacteria</taxon>
        <taxon>Pseudomonadati</taxon>
        <taxon>Bacteroidota</taxon>
        <taxon>Cytophagia</taxon>
        <taxon>Cytophagales</taxon>
        <taxon>Hymenobacteraceae</taxon>
        <taxon>Hymenobacter</taxon>
    </lineage>
</organism>
<dbReference type="Gene3D" id="1.25.40.10">
    <property type="entry name" value="Tetratricopeptide repeat domain"/>
    <property type="match status" value="1"/>
</dbReference>
<reference evidence="2 3" key="1">
    <citation type="submission" date="2019-04" db="EMBL/GenBank/DDBJ databases">
        <authorList>
            <person name="Feng G."/>
            <person name="Zhang J."/>
            <person name="Zhu H."/>
        </authorList>
    </citation>
    <scope>NUCLEOTIDE SEQUENCE [LARGE SCALE GENOMIC DNA]</scope>
    <source>
        <strain evidence="2 3">9PBR-1</strain>
    </source>
</reference>
<protein>
    <submittedName>
        <fullName evidence="2">DUF2911 domain-containing protein</fullName>
    </submittedName>
</protein>
<dbReference type="EMBL" id="SRMB01000001">
    <property type="protein sequence ID" value="TGE28617.1"/>
    <property type="molecule type" value="Genomic_DNA"/>
</dbReference>
<proteinExistence type="predicted"/>